<protein>
    <submittedName>
        <fullName evidence="5">Lrp/AsnC family transcriptional regulator</fullName>
    </submittedName>
</protein>
<dbReference type="GO" id="GO:0043565">
    <property type="term" value="F:sequence-specific DNA binding"/>
    <property type="evidence" value="ECO:0007669"/>
    <property type="project" value="InterPro"/>
</dbReference>
<dbReference type="PANTHER" id="PTHR30154:SF34">
    <property type="entry name" value="TRANSCRIPTIONAL REGULATOR AZLB"/>
    <property type="match status" value="1"/>
</dbReference>
<dbReference type="AlphaFoldDB" id="A0A9D5M1B0"/>
<dbReference type="SMART" id="SM00344">
    <property type="entry name" value="HTH_ASNC"/>
    <property type="match status" value="1"/>
</dbReference>
<dbReference type="InterPro" id="IPR000485">
    <property type="entry name" value="AsnC-type_HTH_dom"/>
</dbReference>
<evidence type="ECO:0000256" key="2">
    <source>
        <dbReference type="ARBA" id="ARBA00023125"/>
    </source>
</evidence>
<accession>A0A9D5M1B0</accession>
<keyword evidence="1" id="KW-0805">Transcription regulation</keyword>
<dbReference type="GO" id="GO:0043200">
    <property type="term" value="P:response to amino acid"/>
    <property type="evidence" value="ECO:0007669"/>
    <property type="project" value="TreeGrafter"/>
</dbReference>
<evidence type="ECO:0000313" key="5">
    <source>
        <dbReference type="EMBL" id="MBE5040455.1"/>
    </source>
</evidence>
<dbReference type="Gene3D" id="1.10.10.10">
    <property type="entry name" value="Winged helix-like DNA-binding domain superfamily/Winged helix DNA-binding domain"/>
    <property type="match status" value="1"/>
</dbReference>
<comment type="caution">
    <text evidence="5">The sequence shown here is derived from an EMBL/GenBank/DDBJ whole genome shotgun (WGS) entry which is preliminary data.</text>
</comment>
<evidence type="ECO:0000256" key="3">
    <source>
        <dbReference type="ARBA" id="ARBA00023163"/>
    </source>
</evidence>
<keyword evidence="2" id="KW-0238">DNA-binding</keyword>
<dbReference type="InterPro" id="IPR019887">
    <property type="entry name" value="Tscrpt_reg_AsnC/Lrp_C"/>
</dbReference>
<dbReference type="SUPFAM" id="SSF46785">
    <property type="entry name" value="Winged helix' DNA-binding domain"/>
    <property type="match status" value="1"/>
</dbReference>
<dbReference type="InterPro" id="IPR036390">
    <property type="entry name" value="WH_DNA-bd_sf"/>
</dbReference>
<evidence type="ECO:0000259" key="4">
    <source>
        <dbReference type="PROSITE" id="PS50956"/>
    </source>
</evidence>
<sequence>MILELLHRDCRCSLEQMATMLNLPVDEVAGIIDELEKKNVILGYGARINWDEANGSDVVTAYIELRVTPQRDLGYDRIAERIYQYPEVKAVSLMSGSYDFGITVEGKDIREVARFVSEHLAPMESVIGTATHFVLKRYKYDGVVCARPEKDEREVISL</sequence>
<dbReference type="PROSITE" id="PS50956">
    <property type="entry name" value="HTH_ASNC_2"/>
    <property type="match status" value="1"/>
</dbReference>
<dbReference type="InterPro" id="IPR036388">
    <property type="entry name" value="WH-like_DNA-bd_sf"/>
</dbReference>
<dbReference type="Gene3D" id="3.30.70.920">
    <property type="match status" value="1"/>
</dbReference>
<dbReference type="EMBL" id="JADCKB010000016">
    <property type="protein sequence ID" value="MBE5040455.1"/>
    <property type="molecule type" value="Genomic_DNA"/>
</dbReference>
<organism evidence="5 6">
    <name type="scientific">Ructibacterium gallinarum</name>
    <dbReference type="NCBI Taxonomy" id="2779355"/>
    <lineage>
        <taxon>Bacteria</taxon>
        <taxon>Bacillati</taxon>
        <taxon>Bacillota</taxon>
        <taxon>Clostridia</taxon>
        <taxon>Eubacteriales</taxon>
        <taxon>Oscillospiraceae</taxon>
        <taxon>Ructibacterium</taxon>
    </lineage>
</organism>
<dbReference type="GO" id="GO:0005829">
    <property type="term" value="C:cytosol"/>
    <property type="evidence" value="ECO:0007669"/>
    <property type="project" value="TreeGrafter"/>
</dbReference>
<proteinExistence type="predicted"/>
<dbReference type="Pfam" id="PF01037">
    <property type="entry name" value="AsnC_trans_reg"/>
    <property type="match status" value="1"/>
</dbReference>
<dbReference type="InterPro" id="IPR011008">
    <property type="entry name" value="Dimeric_a/b-barrel"/>
</dbReference>
<dbReference type="PANTHER" id="PTHR30154">
    <property type="entry name" value="LEUCINE-RESPONSIVE REGULATORY PROTEIN"/>
    <property type="match status" value="1"/>
</dbReference>
<reference evidence="5" key="1">
    <citation type="submission" date="2020-10" db="EMBL/GenBank/DDBJ databases">
        <title>ChiBAC.</title>
        <authorList>
            <person name="Zenner C."/>
            <person name="Hitch T.C.A."/>
            <person name="Clavel T."/>
        </authorList>
    </citation>
    <scope>NUCLEOTIDE SEQUENCE</scope>
    <source>
        <strain evidence="5">DSM 107454</strain>
    </source>
</reference>
<dbReference type="Pfam" id="PF13412">
    <property type="entry name" value="HTH_24"/>
    <property type="match status" value="1"/>
</dbReference>
<dbReference type="SUPFAM" id="SSF54909">
    <property type="entry name" value="Dimeric alpha+beta barrel"/>
    <property type="match status" value="1"/>
</dbReference>
<gene>
    <name evidence="5" type="ORF">INF28_08285</name>
</gene>
<evidence type="ECO:0000313" key="6">
    <source>
        <dbReference type="Proteomes" id="UP000806542"/>
    </source>
</evidence>
<keyword evidence="3" id="KW-0804">Transcription</keyword>
<dbReference type="InterPro" id="IPR019888">
    <property type="entry name" value="Tscrpt_reg_AsnC-like"/>
</dbReference>
<name>A0A9D5M1B0_9FIRM</name>
<keyword evidence="6" id="KW-1185">Reference proteome</keyword>
<feature type="domain" description="HTH asnC-type" evidence="4">
    <location>
        <begin position="1"/>
        <end position="57"/>
    </location>
</feature>
<evidence type="ECO:0000256" key="1">
    <source>
        <dbReference type="ARBA" id="ARBA00023015"/>
    </source>
</evidence>
<dbReference type="Proteomes" id="UP000806542">
    <property type="component" value="Unassembled WGS sequence"/>
</dbReference>